<evidence type="ECO:0000256" key="1">
    <source>
        <dbReference type="SAM" id="Phobius"/>
    </source>
</evidence>
<dbReference type="RefSeq" id="WP_236117694.1">
    <property type="nucleotide sequence ID" value="NZ_JAKGSI010000001.1"/>
</dbReference>
<keyword evidence="1" id="KW-0812">Transmembrane</keyword>
<dbReference type="PANTHER" id="PTHR37814">
    <property type="entry name" value="CONSERVED MEMBRANE PROTEIN"/>
    <property type="match status" value="1"/>
</dbReference>
<keyword evidence="1" id="KW-1133">Transmembrane helix</keyword>
<reference evidence="2" key="1">
    <citation type="submission" date="2022-01" db="EMBL/GenBank/DDBJ databases">
        <title>Corynebacterium sp. nov isolated from isolated from the feces of the greater white-fronted geese (Anser albifrons) at Poyang Lake, PR China.</title>
        <authorList>
            <person name="Liu Q."/>
        </authorList>
    </citation>
    <scope>NUCLEOTIDE SEQUENCE</scope>
    <source>
        <strain evidence="2">JCM 32435</strain>
    </source>
</reference>
<dbReference type="EMBL" id="JAKGSI010000001">
    <property type="protein sequence ID" value="MCF4005906.1"/>
    <property type="molecule type" value="Genomic_DNA"/>
</dbReference>
<feature type="transmembrane region" description="Helical" evidence="1">
    <location>
        <begin position="72"/>
        <end position="91"/>
    </location>
</feature>
<feature type="transmembrane region" description="Helical" evidence="1">
    <location>
        <begin position="97"/>
        <end position="117"/>
    </location>
</feature>
<keyword evidence="3" id="KW-1185">Reference proteome</keyword>
<proteinExistence type="predicted"/>
<gene>
    <name evidence="2" type="ORF">L1O03_01785</name>
</gene>
<evidence type="ECO:0000313" key="2">
    <source>
        <dbReference type="EMBL" id="MCF4005906.1"/>
    </source>
</evidence>
<dbReference type="PANTHER" id="PTHR37814:SF1">
    <property type="entry name" value="MEMBRANE PROTEIN"/>
    <property type="match status" value="1"/>
</dbReference>
<evidence type="ECO:0000313" key="3">
    <source>
        <dbReference type="Proteomes" id="UP001139336"/>
    </source>
</evidence>
<protein>
    <submittedName>
        <fullName evidence="2">Uncharacterized protein</fullName>
    </submittedName>
</protein>
<keyword evidence="1" id="KW-0472">Membrane</keyword>
<name>A0A9X1QMZ6_9CORY</name>
<accession>A0A9X1QMZ6</accession>
<dbReference type="AlphaFoldDB" id="A0A9X1QMZ6"/>
<sequence>MSLIVMPLIAMVILQYGSYFRARSHGEVFTLLADKVTSRALDYGLCLSQFCVGFVMLAGAGANLHQQFGAPLWVGSTLMLVLVLVVGMLDVDRVTRVISAITPLMVLLLIVAAVFALTHPMLEVSEASAMA</sequence>
<dbReference type="Proteomes" id="UP001139336">
    <property type="component" value="Unassembled WGS sequence"/>
</dbReference>
<comment type="caution">
    <text evidence="2">The sequence shown here is derived from an EMBL/GenBank/DDBJ whole genome shotgun (WGS) entry which is preliminary data.</text>
</comment>
<organism evidence="2 3">
    <name type="scientific">Corynebacterium uropygiale</name>
    <dbReference type="NCBI Taxonomy" id="1775911"/>
    <lineage>
        <taxon>Bacteria</taxon>
        <taxon>Bacillati</taxon>
        <taxon>Actinomycetota</taxon>
        <taxon>Actinomycetes</taxon>
        <taxon>Mycobacteriales</taxon>
        <taxon>Corynebacteriaceae</taxon>
        <taxon>Corynebacterium</taxon>
    </lineage>
</organism>
<dbReference type="InterPro" id="IPR038728">
    <property type="entry name" value="YkvI-like"/>
</dbReference>
<feature type="transmembrane region" description="Helical" evidence="1">
    <location>
        <begin position="42"/>
        <end position="60"/>
    </location>
</feature>